<gene>
    <name evidence="4" type="ORF">BR63_05325</name>
</gene>
<evidence type="ECO:0000313" key="5">
    <source>
        <dbReference type="Proteomes" id="UP000515847"/>
    </source>
</evidence>
<keyword evidence="1 2" id="KW-0378">Hydrolase</keyword>
<dbReference type="Proteomes" id="UP000515847">
    <property type="component" value="Chromosome"/>
</dbReference>
<dbReference type="KEGG" id="tfr:BR63_05325"/>
<reference evidence="4 5" key="1">
    <citation type="journal article" date="2019" name="Front. Microbiol.">
        <title>Thermoanaerosceptrum fracticalcis gen. nov. sp. nov., a Novel Fumarate-Fermenting Microorganism From a Deep Fractured Carbonate Aquifer of the US Great Basin.</title>
        <authorList>
            <person name="Hamilton-Brehm S.D."/>
            <person name="Stewart L.E."/>
            <person name="Zavarin M."/>
            <person name="Caldwell M."/>
            <person name="Lawson P.A."/>
            <person name="Onstott T.C."/>
            <person name="Grzymski J."/>
            <person name="Neveux I."/>
            <person name="Lollar B.S."/>
            <person name="Russell C.E."/>
            <person name="Moser D.P."/>
        </authorList>
    </citation>
    <scope>NUCLEOTIDE SEQUENCE [LARGE SCALE GENOMIC DNA]</scope>
    <source>
        <strain evidence="4 5">DRI-13</strain>
    </source>
</reference>
<evidence type="ECO:0000313" key="4">
    <source>
        <dbReference type="EMBL" id="QNB45784.1"/>
    </source>
</evidence>
<name>A0A7G6E130_THEFR</name>
<comment type="similarity">
    <text evidence="2">Belongs to the UPF0173 family.</text>
</comment>
<organism evidence="4 5">
    <name type="scientific">Thermanaerosceptrum fracticalcis</name>
    <dbReference type="NCBI Taxonomy" id="1712410"/>
    <lineage>
        <taxon>Bacteria</taxon>
        <taxon>Bacillati</taxon>
        <taxon>Bacillota</taxon>
        <taxon>Clostridia</taxon>
        <taxon>Eubacteriales</taxon>
        <taxon>Peptococcaceae</taxon>
        <taxon>Thermanaerosceptrum</taxon>
    </lineage>
</organism>
<evidence type="ECO:0000256" key="1">
    <source>
        <dbReference type="ARBA" id="ARBA00022801"/>
    </source>
</evidence>
<dbReference type="OrthoDB" id="9789133at2"/>
<accession>A0A7G6E130</accession>
<dbReference type="PANTHER" id="PTHR43546:SF3">
    <property type="entry name" value="UPF0173 METAL-DEPENDENT HYDROLASE MJ1163"/>
    <property type="match status" value="1"/>
</dbReference>
<dbReference type="InterPro" id="IPR022877">
    <property type="entry name" value="UPF0173"/>
</dbReference>
<proteinExistence type="inferred from homology"/>
<evidence type="ECO:0000259" key="3">
    <source>
        <dbReference type="SMART" id="SM00849"/>
    </source>
</evidence>
<dbReference type="InterPro" id="IPR001279">
    <property type="entry name" value="Metallo-B-lactamas"/>
</dbReference>
<dbReference type="InterPro" id="IPR036866">
    <property type="entry name" value="RibonucZ/Hydroxyglut_hydro"/>
</dbReference>
<dbReference type="InterPro" id="IPR050114">
    <property type="entry name" value="UPF0173_UPF0282_UlaG_hydrolase"/>
</dbReference>
<dbReference type="PANTHER" id="PTHR43546">
    <property type="entry name" value="UPF0173 METAL-DEPENDENT HYDROLASE MJ1163-RELATED"/>
    <property type="match status" value="1"/>
</dbReference>
<dbReference type="HAMAP" id="MF_00457">
    <property type="entry name" value="UPF0173"/>
    <property type="match status" value="1"/>
</dbReference>
<dbReference type="NCBIfam" id="NF001911">
    <property type="entry name" value="PRK00685.1"/>
    <property type="match status" value="1"/>
</dbReference>
<sequence length="232" mass="25383">MALLNLIFHGHACFRLVNSTYDVIIDPFITNNPLADVTIKDLHPTHILVTHGHGDHLGDAIALSKDTGAPIIAPNELALYCQSKGANIHPMHIGGSYQFSFGRVKLTPAWHGSAVIDEKGITYTGTPCGFLVHMDNKYIYHAGDTGLFGDMKLIAEMYPLACALLPIGDNYVMGPDDALRAATMLQAKLTVPMHYNTFPVIAQDPDQFVKKLKDLHLKGQVMKPGDKIILND</sequence>
<dbReference type="Gene3D" id="3.60.15.10">
    <property type="entry name" value="Ribonuclease Z/Hydroxyacylglutathione hydrolase-like"/>
    <property type="match status" value="1"/>
</dbReference>
<feature type="domain" description="Metallo-beta-lactamase" evidence="3">
    <location>
        <begin position="10"/>
        <end position="194"/>
    </location>
</feature>
<dbReference type="RefSeq" id="WP_034419683.1">
    <property type="nucleotide sequence ID" value="NZ_CP045798.1"/>
</dbReference>
<protein>
    <recommendedName>
        <fullName evidence="2">UPF0173 metal-dependent hydrolase BR63_05325</fullName>
    </recommendedName>
</protein>
<dbReference type="EMBL" id="CP045798">
    <property type="protein sequence ID" value="QNB45784.1"/>
    <property type="molecule type" value="Genomic_DNA"/>
</dbReference>
<dbReference type="SMART" id="SM00849">
    <property type="entry name" value="Lactamase_B"/>
    <property type="match status" value="1"/>
</dbReference>
<evidence type="ECO:0000256" key="2">
    <source>
        <dbReference type="HAMAP-Rule" id="MF_00457"/>
    </source>
</evidence>
<dbReference type="SUPFAM" id="SSF56281">
    <property type="entry name" value="Metallo-hydrolase/oxidoreductase"/>
    <property type="match status" value="1"/>
</dbReference>
<dbReference type="AlphaFoldDB" id="A0A7G6E130"/>
<dbReference type="Pfam" id="PF12706">
    <property type="entry name" value="Lactamase_B_2"/>
    <property type="match status" value="1"/>
</dbReference>
<dbReference type="GO" id="GO:0016787">
    <property type="term" value="F:hydrolase activity"/>
    <property type="evidence" value="ECO:0007669"/>
    <property type="project" value="UniProtKB-UniRule"/>
</dbReference>
<keyword evidence="5" id="KW-1185">Reference proteome</keyword>